<organism evidence="3 4">
    <name type="scientific">Devosia rhodophyticola</name>
    <dbReference type="NCBI Taxonomy" id="3026423"/>
    <lineage>
        <taxon>Bacteria</taxon>
        <taxon>Pseudomonadati</taxon>
        <taxon>Pseudomonadota</taxon>
        <taxon>Alphaproteobacteria</taxon>
        <taxon>Hyphomicrobiales</taxon>
        <taxon>Devosiaceae</taxon>
        <taxon>Devosia</taxon>
    </lineage>
</organism>
<evidence type="ECO:0000256" key="1">
    <source>
        <dbReference type="ARBA" id="ARBA00006547"/>
    </source>
</evidence>
<sequence>MSEKVNIKAYFERIGFAGSIAPSLATLEQLAALQPAAIPFENLDPIIGLPVKLDQRSLEHKLLHNRRGGFCFELNTLFMRVLADLDYSVKPYTARVLWGYPPDAERPLSHMVLGVEINNAPYLVDVGFGSFTLTAPLKMRPDIEQQTPNETFRLLTDGEGFRLEVNLDEEWKPVYQFDPVERSPEELADLSVEMAADHHDNNLLGASRAEKSVRYNLLRNRLTIHRAGEERERVVLEDVDGLKQVLATTFEINLPPSDVLDPALARVIEAAPVEAD</sequence>
<dbReference type="SUPFAM" id="SSF54001">
    <property type="entry name" value="Cysteine proteinases"/>
    <property type="match status" value="1"/>
</dbReference>
<proteinExistence type="inferred from homology"/>
<dbReference type="Proteomes" id="UP001222118">
    <property type="component" value="Chromosome"/>
</dbReference>
<dbReference type="Gene3D" id="2.40.128.150">
    <property type="entry name" value="Cysteine proteinases"/>
    <property type="match status" value="1"/>
</dbReference>
<dbReference type="Pfam" id="PF00797">
    <property type="entry name" value="Acetyltransf_2"/>
    <property type="match status" value="1"/>
</dbReference>
<dbReference type="PANTHER" id="PTHR11786:SF0">
    <property type="entry name" value="ARYLAMINE N-ACETYLTRANSFERASE 4-RELATED"/>
    <property type="match status" value="1"/>
</dbReference>
<dbReference type="PANTHER" id="PTHR11786">
    <property type="entry name" value="N-HYDROXYARYLAMINE O-ACETYLTRANSFERASE"/>
    <property type="match status" value="1"/>
</dbReference>
<protein>
    <submittedName>
        <fullName evidence="3">Arylamine N-acetyltransferase</fullName>
    </submittedName>
</protein>
<evidence type="ECO:0000256" key="2">
    <source>
        <dbReference type="RuleBase" id="RU003452"/>
    </source>
</evidence>
<accession>A0ABY7Z1J6</accession>
<dbReference type="RefSeq" id="WP_282212785.1">
    <property type="nucleotide sequence ID" value="NZ_CP118247.1"/>
</dbReference>
<reference evidence="3 4" key="1">
    <citation type="submission" date="2023-02" db="EMBL/GenBank/DDBJ databases">
        <title>Devosia chondri sp. nov., isolated from the phycosphere of marine algae.</title>
        <authorList>
            <person name="Kim J.M."/>
            <person name="Lee J.K."/>
            <person name="Choi B.J."/>
            <person name="Bayburt H."/>
            <person name="Jeon C.O."/>
        </authorList>
    </citation>
    <scope>NUCLEOTIDE SEQUENCE [LARGE SCALE GENOMIC DNA]</scope>
    <source>
        <strain evidence="3 4">G2-5</strain>
    </source>
</reference>
<comment type="similarity">
    <text evidence="1 2">Belongs to the arylamine N-acetyltransferase family.</text>
</comment>
<dbReference type="InterPro" id="IPR038765">
    <property type="entry name" value="Papain-like_cys_pep_sf"/>
</dbReference>
<evidence type="ECO:0000313" key="3">
    <source>
        <dbReference type="EMBL" id="WDR07272.1"/>
    </source>
</evidence>
<gene>
    <name evidence="3" type="ORF">PSQ90_07570</name>
</gene>
<evidence type="ECO:0000313" key="4">
    <source>
        <dbReference type="Proteomes" id="UP001222118"/>
    </source>
</evidence>
<dbReference type="EMBL" id="CP118247">
    <property type="protein sequence ID" value="WDR07272.1"/>
    <property type="molecule type" value="Genomic_DNA"/>
</dbReference>
<dbReference type="InterPro" id="IPR001447">
    <property type="entry name" value="Arylamine_N-AcTrfase"/>
</dbReference>
<dbReference type="Gene3D" id="3.30.2140.10">
    <property type="entry name" value="Arylamine N-acetyltransferase"/>
    <property type="match status" value="1"/>
</dbReference>
<name>A0ABY7Z1J6_9HYPH</name>
<keyword evidence="4" id="KW-1185">Reference proteome</keyword>
<dbReference type="PRINTS" id="PR01543">
    <property type="entry name" value="ANATRNSFRASE"/>
</dbReference>